<feature type="compositionally biased region" description="Basic and acidic residues" evidence="1">
    <location>
        <begin position="227"/>
        <end position="256"/>
    </location>
</feature>
<dbReference type="RefSeq" id="XP_021805361.1">
    <property type="nucleotide sequence ID" value="XM_021949669.1"/>
</dbReference>
<evidence type="ECO:0000313" key="2">
    <source>
        <dbReference type="Proteomes" id="UP000515124"/>
    </source>
</evidence>
<accession>A0A6P5RW70</accession>
<evidence type="ECO:0000256" key="1">
    <source>
        <dbReference type="SAM" id="MobiDB-lite"/>
    </source>
</evidence>
<dbReference type="Gramene" id="Pav_sc0000138.1_g090.1.mk:mrna">
    <property type="protein sequence ID" value="Pav_sc0000138.1_g090.1.mk:mrna"/>
    <property type="gene ID" value="Pav_sc0000138.1_g090.1.mk"/>
</dbReference>
<dbReference type="GeneID" id="110749552"/>
<dbReference type="PANTHER" id="PTHR33621:SF2">
    <property type="entry name" value="RIBOSOMAL L1 DOMAIN-CONTAINING PROTEIN"/>
    <property type="match status" value="1"/>
</dbReference>
<feature type="region of interest" description="Disordered" evidence="1">
    <location>
        <begin position="46"/>
        <end position="150"/>
    </location>
</feature>
<feature type="region of interest" description="Disordered" evidence="1">
    <location>
        <begin position="178"/>
        <end position="304"/>
    </location>
</feature>
<feature type="compositionally biased region" description="Polar residues" evidence="1">
    <location>
        <begin position="46"/>
        <end position="67"/>
    </location>
</feature>
<dbReference type="SMR" id="A0A6P5RW70"/>
<feature type="compositionally biased region" description="Polar residues" evidence="1">
    <location>
        <begin position="323"/>
        <end position="346"/>
    </location>
</feature>
<dbReference type="Proteomes" id="UP000515124">
    <property type="component" value="Unplaced"/>
</dbReference>
<feature type="compositionally biased region" description="Basic and acidic residues" evidence="1">
    <location>
        <begin position="452"/>
        <end position="467"/>
    </location>
</feature>
<proteinExistence type="predicted"/>
<feature type="region of interest" description="Disordered" evidence="1">
    <location>
        <begin position="431"/>
        <end position="476"/>
    </location>
</feature>
<name>A0A6P5RW70_PRUAV</name>
<feature type="region of interest" description="Disordered" evidence="1">
    <location>
        <begin position="323"/>
        <end position="398"/>
    </location>
</feature>
<feature type="compositionally biased region" description="Basic and acidic residues" evidence="1">
    <location>
        <begin position="352"/>
        <end position="363"/>
    </location>
</feature>
<sequence length="661" mass="72085">MDFSSLTRKELQALCKKNKLPANLTNVAMADSLKALEHVEGLEEFLNQSKSDPQQSPEKTMNGSLSIPRTAGRTSTRRKPIQVEPESSQPLTQSRRGTRRAVSEEMDQEKTEVPKTPAAPNTRRRAPAASARQNTTQKENPSVQSVYNTRRSVRLLEKNMAKLSLDYENSMSFKMDELSTEINNGSEKSDGSVDMGSNMQTVSEASSERVDVSEVSSEPKSNGPLENEGKLKDDVQEPNKTDMIKVEDDSKVKSEVESGVSEPKSASDVIVDISHEEGSDETDDKEPHDEGTEKSIAAKVSDDNSVEAMCNANAALSSVLQKVNESLSAEESTDPNSLTLSSTHGPAQNPEAKCRSLEIKESETNAAEDQDFDSKSAPVGETGEVKDVTNVEEAAKPQVLTLSLSDERQSMISSKDSIMYGAEGDYTEKFNFESDFSSEEDSGDDISEDETVNEKSIECEDKKKDDVQVSEGGDISSENSVAECLVDANASAVAEVATATQFSPLSDEIPKSMKLAVAQEAMPVEEFSMVTNDHEGTPKLPLAAADLLPLQFPRPTLSKSGKSPGKKQSAIMNYIFDDNEEKDIESGDKILELGGVEMKRDTDTVQKELDTRSLRQLKKMLKNQLNIGDSKNGTKMVEKPRIALQEVPENQMAVNKAGNGN</sequence>
<reference evidence="3" key="1">
    <citation type="submission" date="2025-08" db="UniProtKB">
        <authorList>
            <consortium name="RefSeq"/>
        </authorList>
    </citation>
    <scope>IDENTIFICATION</scope>
</reference>
<feature type="compositionally biased region" description="Polar residues" evidence="1">
    <location>
        <begin position="133"/>
        <end position="150"/>
    </location>
</feature>
<feature type="compositionally biased region" description="Basic and acidic residues" evidence="1">
    <location>
        <begin position="383"/>
        <end position="395"/>
    </location>
</feature>
<dbReference type="AlphaFoldDB" id="A0A6P5RW70"/>
<feature type="compositionally biased region" description="Acidic residues" evidence="1">
    <location>
        <begin position="436"/>
        <end position="451"/>
    </location>
</feature>
<feature type="compositionally biased region" description="Polar residues" evidence="1">
    <location>
        <begin position="85"/>
        <end position="95"/>
    </location>
</feature>
<evidence type="ECO:0000313" key="3">
    <source>
        <dbReference type="RefSeq" id="XP_021805361.1"/>
    </source>
</evidence>
<feature type="compositionally biased region" description="Low complexity" evidence="1">
    <location>
        <begin position="114"/>
        <end position="132"/>
    </location>
</feature>
<keyword evidence="2" id="KW-1185">Reference proteome</keyword>
<protein>
    <submittedName>
        <fullName evidence="3">Muscle M-line assembly protein unc-89</fullName>
    </submittedName>
</protein>
<dbReference type="PANTHER" id="PTHR33621">
    <property type="entry name" value="ASPARTIC/GLUTAMIC ACID-RICH PROTEIN"/>
    <property type="match status" value="1"/>
</dbReference>
<gene>
    <name evidence="3" type="primary">LOC110749552</name>
</gene>
<organism evidence="2 3">
    <name type="scientific">Prunus avium</name>
    <name type="common">Cherry</name>
    <name type="synonym">Cerasus avium</name>
    <dbReference type="NCBI Taxonomy" id="42229"/>
    <lineage>
        <taxon>Eukaryota</taxon>
        <taxon>Viridiplantae</taxon>
        <taxon>Streptophyta</taxon>
        <taxon>Embryophyta</taxon>
        <taxon>Tracheophyta</taxon>
        <taxon>Spermatophyta</taxon>
        <taxon>Magnoliopsida</taxon>
        <taxon>eudicotyledons</taxon>
        <taxon>Gunneridae</taxon>
        <taxon>Pentapetalae</taxon>
        <taxon>rosids</taxon>
        <taxon>fabids</taxon>
        <taxon>Rosales</taxon>
        <taxon>Rosaceae</taxon>
        <taxon>Amygdaloideae</taxon>
        <taxon>Amygdaleae</taxon>
        <taxon>Prunus</taxon>
    </lineage>
</organism>
<dbReference type="KEGG" id="pavi:110749552"/>